<dbReference type="EMBL" id="AESD01000220">
    <property type="protein sequence ID" value="EHJ13907.1"/>
    <property type="molecule type" value="Genomic_DNA"/>
</dbReference>
<dbReference type="Proteomes" id="UP000003477">
    <property type="component" value="Unassembled WGS sequence"/>
</dbReference>
<sequence length="272" mass="31242">MLNPYQQAIANLYNQRSTTYDQGDFHPKLVDLLLEYLDIKPKQTVLDIATGTGLVSIEIAKKVGNDGYVIGVDIAESMLKEAQKKAQKLNINNLEFLQTDIESLELPTEKFERISCCAAMVIFNDITNVLNHCYSWLKLGGKIGFNYWSETSFIEGYTLSKIAPKYNINFPHWHQKIGSKETCSNLLESIGFKNIEIHQDQLGHYIDLETVKNKWEVMINFPVSNENLFPFQTLSAEKLEDAKQDYYQELERLASNQEVWNEIMTLTVIAEK</sequence>
<dbReference type="CDD" id="cd02440">
    <property type="entry name" value="AdoMet_MTases"/>
    <property type="match status" value="1"/>
</dbReference>
<dbReference type="AlphaFoldDB" id="G5J1M2"/>
<keyword evidence="3" id="KW-0175">Coiled coil</keyword>
<evidence type="ECO:0000256" key="3">
    <source>
        <dbReference type="SAM" id="Coils"/>
    </source>
</evidence>
<evidence type="ECO:0000256" key="2">
    <source>
        <dbReference type="ARBA" id="ARBA00022679"/>
    </source>
</evidence>
<dbReference type="GO" id="GO:0008168">
    <property type="term" value="F:methyltransferase activity"/>
    <property type="evidence" value="ECO:0007669"/>
    <property type="project" value="UniProtKB-KW"/>
</dbReference>
<dbReference type="PATRIC" id="fig|423471.3.peg.1303"/>
<dbReference type="PANTHER" id="PTHR43861:SF1">
    <property type="entry name" value="TRANS-ACONITATE 2-METHYLTRANSFERASE"/>
    <property type="match status" value="1"/>
</dbReference>
<dbReference type="PROSITE" id="PS51608">
    <property type="entry name" value="SAM_MT_UBIE"/>
    <property type="match status" value="1"/>
</dbReference>
<feature type="coiled-coil region" evidence="3">
    <location>
        <begin position="72"/>
        <end position="99"/>
    </location>
</feature>
<dbReference type="GO" id="GO:0032259">
    <property type="term" value="P:methylation"/>
    <property type="evidence" value="ECO:0007669"/>
    <property type="project" value="UniProtKB-KW"/>
</dbReference>
<accession>G5J1M2</accession>
<protein>
    <submittedName>
        <fullName evidence="5">Putative methyltransferase</fullName>
    </submittedName>
</protein>
<dbReference type="GeneID" id="88765203"/>
<gene>
    <name evidence="5" type="ORF">CWATWH0003_1404</name>
</gene>
<evidence type="ECO:0000313" key="6">
    <source>
        <dbReference type="Proteomes" id="UP000003477"/>
    </source>
</evidence>
<evidence type="ECO:0000259" key="4">
    <source>
        <dbReference type="Pfam" id="PF13649"/>
    </source>
</evidence>
<dbReference type="SUPFAM" id="SSF53335">
    <property type="entry name" value="S-adenosyl-L-methionine-dependent methyltransferases"/>
    <property type="match status" value="1"/>
</dbReference>
<dbReference type="InterPro" id="IPR041698">
    <property type="entry name" value="Methyltransf_25"/>
</dbReference>
<dbReference type="Gene3D" id="3.40.50.150">
    <property type="entry name" value="Vaccinia Virus protein VP39"/>
    <property type="match status" value="1"/>
</dbReference>
<feature type="domain" description="Methyltransferase" evidence="4">
    <location>
        <begin position="45"/>
        <end position="141"/>
    </location>
</feature>
<comment type="caution">
    <text evidence="5">The sequence shown here is derived from an EMBL/GenBank/DDBJ whole genome shotgun (WGS) entry which is preliminary data.</text>
</comment>
<keyword evidence="1 5" id="KW-0489">Methyltransferase</keyword>
<dbReference type="RefSeq" id="WP_007304515.1">
    <property type="nucleotide sequence ID" value="NZ_AESD01000220.1"/>
</dbReference>
<dbReference type="Pfam" id="PF13649">
    <property type="entry name" value="Methyltransf_25"/>
    <property type="match status" value="1"/>
</dbReference>
<dbReference type="InterPro" id="IPR004033">
    <property type="entry name" value="UbiE/COQ5_MeTrFase"/>
</dbReference>
<organism evidence="5 6">
    <name type="scientific">Crocosphaera watsonii WH 0003</name>
    <dbReference type="NCBI Taxonomy" id="423471"/>
    <lineage>
        <taxon>Bacteria</taxon>
        <taxon>Bacillati</taxon>
        <taxon>Cyanobacteriota</taxon>
        <taxon>Cyanophyceae</taxon>
        <taxon>Oscillatoriophycideae</taxon>
        <taxon>Chroococcales</taxon>
        <taxon>Aphanothecaceae</taxon>
        <taxon>Crocosphaera</taxon>
    </lineage>
</organism>
<keyword evidence="2 5" id="KW-0808">Transferase</keyword>
<reference evidence="5 6" key="1">
    <citation type="journal article" date="2011" name="Front. Microbiol.">
        <title>Two Strains of Crocosphaera watsonii with Highly Conserved Genomes are Distinguished by Strain-Specific Features.</title>
        <authorList>
            <person name="Bench S.R."/>
            <person name="Ilikchyan I.N."/>
            <person name="Tripp H.J."/>
            <person name="Zehr J.P."/>
        </authorList>
    </citation>
    <scope>NUCLEOTIDE SEQUENCE [LARGE SCALE GENOMIC DNA]</scope>
    <source>
        <strain evidence="5 6">WH 0003</strain>
    </source>
</reference>
<dbReference type="PANTHER" id="PTHR43861">
    <property type="entry name" value="TRANS-ACONITATE 2-METHYLTRANSFERASE-RELATED"/>
    <property type="match status" value="1"/>
</dbReference>
<evidence type="ECO:0000313" key="5">
    <source>
        <dbReference type="EMBL" id="EHJ13907.1"/>
    </source>
</evidence>
<name>G5J1M2_CROWT</name>
<proteinExistence type="predicted"/>
<dbReference type="InterPro" id="IPR029063">
    <property type="entry name" value="SAM-dependent_MTases_sf"/>
</dbReference>
<evidence type="ECO:0000256" key="1">
    <source>
        <dbReference type="ARBA" id="ARBA00022603"/>
    </source>
</evidence>